<feature type="modified residue" description="4-aspartylphosphate" evidence="7">
    <location>
        <position position="804"/>
    </location>
</feature>
<dbReference type="EC" id="2.7.13.3" evidence="3"/>
<evidence type="ECO:0000256" key="8">
    <source>
        <dbReference type="SAM" id="Phobius"/>
    </source>
</evidence>
<evidence type="ECO:0000256" key="2">
    <source>
        <dbReference type="ARBA" id="ARBA00004370"/>
    </source>
</evidence>
<dbReference type="SUPFAM" id="SSF47384">
    <property type="entry name" value="Homodimeric domain of signal transducing histidine kinase"/>
    <property type="match status" value="1"/>
</dbReference>
<proteinExistence type="predicted"/>
<dbReference type="RefSeq" id="WP_081730460.1">
    <property type="nucleotide sequence ID" value="NZ_CP006569.1"/>
</dbReference>
<keyword evidence="13" id="KW-1185">Reference proteome</keyword>
<evidence type="ECO:0000256" key="3">
    <source>
        <dbReference type="ARBA" id="ARBA00012438"/>
    </source>
</evidence>
<feature type="domain" description="HAMP" evidence="11">
    <location>
        <begin position="318"/>
        <end position="371"/>
    </location>
</feature>
<dbReference type="Gene3D" id="1.10.287.130">
    <property type="match status" value="1"/>
</dbReference>
<dbReference type="Gene3D" id="3.30.565.10">
    <property type="entry name" value="Histidine kinase-like ATPase, C-terminal domain"/>
    <property type="match status" value="1"/>
</dbReference>
<dbReference type="SMART" id="SM00448">
    <property type="entry name" value="REC"/>
    <property type="match status" value="1"/>
</dbReference>
<dbReference type="KEGG" id="sod:Sant_2395"/>
<dbReference type="SMART" id="SM00388">
    <property type="entry name" value="HisKA"/>
    <property type="match status" value="1"/>
</dbReference>
<evidence type="ECO:0000259" key="9">
    <source>
        <dbReference type="PROSITE" id="PS50109"/>
    </source>
</evidence>
<dbReference type="SUPFAM" id="SSF55874">
    <property type="entry name" value="ATPase domain of HSP90 chaperone/DNA topoisomerase II/histidine kinase"/>
    <property type="match status" value="1"/>
</dbReference>
<dbReference type="SUPFAM" id="SSF55785">
    <property type="entry name" value="PYP-like sensor domain (PAS domain)"/>
    <property type="match status" value="1"/>
</dbReference>
<protein>
    <recommendedName>
        <fullName evidence="3">histidine kinase</fullName>
        <ecNumber evidence="3">2.7.13.3</ecNumber>
    </recommendedName>
</protein>
<dbReference type="InterPro" id="IPR005467">
    <property type="entry name" value="His_kinase_dom"/>
</dbReference>
<dbReference type="InterPro" id="IPR036890">
    <property type="entry name" value="HATPase_C_sf"/>
</dbReference>
<dbReference type="SUPFAM" id="SSF52172">
    <property type="entry name" value="CheY-like"/>
    <property type="match status" value="1"/>
</dbReference>
<dbReference type="GO" id="GO:0016020">
    <property type="term" value="C:membrane"/>
    <property type="evidence" value="ECO:0007669"/>
    <property type="project" value="UniProtKB-SubCell"/>
</dbReference>
<dbReference type="Gene3D" id="6.10.340.10">
    <property type="match status" value="1"/>
</dbReference>
<keyword evidence="8" id="KW-1133">Transmembrane helix</keyword>
<dbReference type="InterPro" id="IPR011006">
    <property type="entry name" value="CheY-like_superfamily"/>
</dbReference>
<dbReference type="Proteomes" id="UP000019028">
    <property type="component" value="Chromosome"/>
</dbReference>
<dbReference type="Gene3D" id="3.30.450.20">
    <property type="entry name" value="PAS domain"/>
    <property type="match status" value="1"/>
</dbReference>
<feature type="transmembrane region" description="Helical" evidence="8">
    <location>
        <begin position="294"/>
        <end position="317"/>
    </location>
</feature>
<evidence type="ECO:0000259" key="10">
    <source>
        <dbReference type="PROSITE" id="PS50110"/>
    </source>
</evidence>
<dbReference type="PROSITE" id="PS50885">
    <property type="entry name" value="HAMP"/>
    <property type="match status" value="1"/>
</dbReference>
<sequence length="879" mass="96514">MALAAMPPRLLAGARGRLLMFNLLVVAVTLMVSSVAIMGFHHAGTIQEQAQERTLDDMTGSLALARDTANVATAAVRLSQVIGALEYRSEADRLKQTQRALQHSLSVIAVSPLARSEPELVRLITERSLTLERSIGHLLTLSHIRHLQRNQLLSALYQCQLTLAHIDLMMRRQGVNQPSVGLRREIDQLLTIAIDTPSPHAVMFQLDRVMGEWPTLAGPGGVLGAKIQQFRAGQRRLTPIAQALDNSDLAIAFYTYQIKALVAMLNLDITRYVAKVAQTTEHRTEATHRELNSVIAFIGLFALIALVITGFAGLYIYRNLGSNLTAIASAMTRLASGEREVSVPALTRRDELGDLARAFNVFARNTASLEQTSRLLREKSTQLETTFIAMRDGFALFDREGKLVVWNPQYPLLLGLPGESLQRGQQDSTLLKSVSHQDAAWLGEQRWEEALTDLRRALPQPQELRLADGRVIELRFSPVPGHGMVNTVLERTERRALEEALVHSQKMKAVGQLTGGLAHDFNNLLAVIIGSLELTGGYAADAAAGRRIARALKAAERAAQLTQRLLAFSRKQSLSPRAVDVAALVESLHELMTHSLLPGQSLVIDAQPGLWHAWIDPGQLENALMNLVVNARDAMQGRDGDIQLRIVNQRVARSSGKQQEMVTLEVIDQGCGMPPDVRAQVFEPFFTTKAVGSGSGLGLSMVYGFIRQSGGKVRLDTAPGQGTRVQLQLPRAPAQAPALPQPLPVVASSEVERLVLVLEDEEDVRQTLCEHLHQLGYLTIECADGERALSLLRQTPEINMLLSDLMLPGALNGVDVIRLAMQQHPALAVLLVSGQDLRHRVDGALPFCERLAKPFSQPQLAQALRRAWQRSVTTRRRNG</sequence>
<comment type="subcellular location">
    <subcellularLocation>
        <location evidence="2">Membrane</location>
    </subcellularLocation>
</comment>
<dbReference type="PANTHER" id="PTHR43065">
    <property type="entry name" value="SENSOR HISTIDINE KINASE"/>
    <property type="match status" value="1"/>
</dbReference>
<reference evidence="12 13" key="1">
    <citation type="journal article" date="2014" name="Genome Biol. Evol.">
        <title>Genome degeneration and adaptation in a nascent stage of symbiosis.</title>
        <authorList>
            <person name="Oakeson K.F."/>
            <person name="Gil R."/>
            <person name="Clayton A.L."/>
            <person name="Dunn D.M."/>
            <person name="von Niederhausern A.C."/>
            <person name="Hamil C."/>
            <person name="Aoyagi A."/>
            <person name="Duval B."/>
            <person name="Baca A."/>
            <person name="Silva F.J."/>
            <person name="Vallier A."/>
            <person name="Jackson D.G."/>
            <person name="Latorre A."/>
            <person name="Weiss R.B."/>
            <person name="Heddi A."/>
            <person name="Moya A."/>
            <person name="Dale C."/>
        </authorList>
    </citation>
    <scope>NUCLEOTIDE SEQUENCE [LARGE SCALE GENOMIC DNA]</scope>
    <source>
        <strain evidence="12 13">HS1</strain>
    </source>
</reference>
<dbReference type="PRINTS" id="PR00344">
    <property type="entry name" value="BCTRLSENSOR"/>
</dbReference>
<evidence type="ECO:0000256" key="1">
    <source>
        <dbReference type="ARBA" id="ARBA00000085"/>
    </source>
</evidence>
<keyword evidence="6" id="KW-0418">Kinase</keyword>
<dbReference type="SMART" id="SM00304">
    <property type="entry name" value="HAMP"/>
    <property type="match status" value="1"/>
</dbReference>
<dbReference type="InterPro" id="IPR003594">
    <property type="entry name" value="HATPase_dom"/>
</dbReference>
<evidence type="ECO:0000256" key="6">
    <source>
        <dbReference type="ARBA" id="ARBA00022777"/>
    </source>
</evidence>
<name>W0HUM3_9GAMM</name>
<dbReference type="InterPro" id="IPR035965">
    <property type="entry name" value="PAS-like_dom_sf"/>
</dbReference>
<dbReference type="SMART" id="SM00387">
    <property type="entry name" value="HATPase_c"/>
    <property type="match status" value="1"/>
</dbReference>
<organism evidence="12 13">
    <name type="scientific">Sodalis praecaptivus</name>
    <dbReference type="NCBI Taxonomy" id="1239307"/>
    <lineage>
        <taxon>Bacteria</taxon>
        <taxon>Pseudomonadati</taxon>
        <taxon>Pseudomonadota</taxon>
        <taxon>Gammaproteobacteria</taxon>
        <taxon>Enterobacterales</taxon>
        <taxon>Bruguierivoracaceae</taxon>
        <taxon>Sodalis</taxon>
    </lineage>
</organism>
<dbReference type="HOGENOM" id="CLU_000445_114_51_6"/>
<gene>
    <name evidence="12" type="ORF">Sant_2395</name>
</gene>
<evidence type="ECO:0000259" key="11">
    <source>
        <dbReference type="PROSITE" id="PS50885"/>
    </source>
</evidence>
<dbReference type="Pfam" id="PF00512">
    <property type="entry name" value="HisKA"/>
    <property type="match status" value="1"/>
</dbReference>
<dbReference type="Pfam" id="PF12860">
    <property type="entry name" value="PAS_7"/>
    <property type="match status" value="1"/>
</dbReference>
<evidence type="ECO:0000313" key="13">
    <source>
        <dbReference type="Proteomes" id="UP000019028"/>
    </source>
</evidence>
<dbReference type="InterPro" id="IPR001789">
    <property type="entry name" value="Sig_transdc_resp-reg_receiver"/>
</dbReference>
<dbReference type="GO" id="GO:0000155">
    <property type="term" value="F:phosphorelay sensor kinase activity"/>
    <property type="evidence" value="ECO:0007669"/>
    <property type="project" value="InterPro"/>
</dbReference>
<dbReference type="PROSITE" id="PS50110">
    <property type="entry name" value="RESPONSE_REGULATORY"/>
    <property type="match status" value="1"/>
</dbReference>
<dbReference type="PANTHER" id="PTHR43065:SF42">
    <property type="entry name" value="TWO-COMPONENT SENSOR PPRA"/>
    <property type="match status" value="1"/>
</dbReference>
<feature type="domain" description="Histidine kinase" evidence="9">
    <location>
        <begin position="516"/>
        <end position="733"/>
    </location>
</feature>
<keyword evidence="8" id="KW-0472">Membrane</keyword>
<keyword evidence="4 7" id="KW-0597">Phosphoprotein</keyword>
<keyword evidence="5" id="KW-0808">Transferase</keyword>
<evidence type="ECO:0000313" key="12">
    <source>
        <dbReference type="EMBL" id="AHF77439.1"/>
    </source>
</evidence>
<dbReference type="InterPro" id="IPR004358">
    <property type="entry name" value="Sig_transdc_His_kin-like_C"/>
</dbReference>
<accession>W0HUM3</accession>
<evidence type="ECO:0000256" key="4">
    <source>
        <dbReference type="ARBA" id="ARBA00022553"/>
    </source>
</evidence>
<dbReference type="PROSITE" id="PS50109">
    <property type="entry name" value="HIS_KIN"/>
    <property type="match status" value="1"/>
</dbReference>
<dbReference type="CDD" id="cd06225">
    <property type="entry name" value="HAMP"/>
    <property type="match status" value="1"/>
</dbReference>
<dbReference type="InterPro" id="IPR036097">
    <property type="entry name" value="HisK_dim/P_sf"/>
</dbReference>
<dbReference type="CDD" id="cd00082">
    <property type="entry name" value="HisKA"/>
    <property type="match status" value="1"/>
</dbReference>
<dbReference type="Pfam" id="PF00072">
    <property type="entry name" value="Response_reg"/>
    <property type="match status" value="1"/>
</dbReference>
<evidence type="ECO:0000256" key="7">
    <source>
        <dbReference type="PROSITE-ProRule" id="PRU00169"/>
    </source>
</evidence>
<dbReference type="SUPFAM" id="SSF158472">
    <property type="entry name" value="HAMP domain-like"/>
    <property type="match status" value="1"/>
</dbReference>
<dbReference type="EMBL" id="CP006569">
    <property type="protein sequence ID" value="AHF77439.1"/>
    <property type="molecule type" value="Genomic_DNA"/>
</dbReference>
<dbReference type="AlphaFoldDB" id="W0HUM3"/>
<comment type="catalytic activity">
    <reaction evidence="1">
        <text>ATP + protein L-histidine = ADP + protein N-phospho-L-histidine.</text>
        <dbReference type="EC" id="2.7.13.3"/>
    </reaction>
</comment>
<dbReference type="Gene3D" id="3.40.50.2300">
    <property type="match status" value="1"/>
</dbReference>
<keyword evidence="8" id="KW-0812">Transmembrane</keyword>
<feature type="transmembrane region" description="Helical" evidence="8">
    <location>
        <begin position="20"/>
        <end position="40"/>
    </location>
</feature>
<dbReference type="Pfam" id="PF00672">
    <property type="entry name" value="HAMP"/>
    <property type="match status" value="1"/>
</dbReference>
<feature type="domain" description="Response regulatory" evidence="10">
    <location>
        <begin position="754"/>
        <end position="868"/>
    </location>
</feature>
<dbReference type="Pfam" id="PF02518">
    <property type="entry name" value="HATPase_c"/>
    <property type="match status" value="1"/>
</dbReference>
<dbReference type="PATRIC" id="fig|1239307.3.peg.2664"/>
<evidence type="ECO:0000256" key="5">
    <source>
        <dbReference type="ARBA" id="ARBA00022679"/>
    </source>
</evidence>
<dbReference type="InterPro" id="IPR003661">
    <property type="entry name" value="HisK_dim/P_dom"/>
</dbReference>
<dbReference type="InterPro" id="IPR003660">
    <property type="entry name" value="HAMP_dom"/>
</dbReference>